<sequence length="94" mass="10639">MKLINDSSGKGCMIEEKNKLIDIRCINEKLSKKQIEGVNCKNKPVSDELNNLKVQYENGIEGENGIFERKSKHDESGKVLVNNKKNDSAKLVYN</sequence>
<proteinExistence type="predicted"/>
<dbReference type="OrthoDB" id="10392575at2759"/>
<gene>
    <name evidence="1" type="ORF">F8M41_007329</name>
</gene>
<evidence type="ECO:0000313" key="1">
    <source>
        <dbReference type="EMBL" id="KAF0417329.1"/>
    </source>
</evidence>
<dbReference type="AlphaFoldDB" id="A0A8H4A4K8"/>
<evidence type="ECO:0000313" key="2">
    <source>
        <dbReference type="Proteomes" id="UP000439903"/>
    </source>
</evidence>
<reference evidence="1 2" key="1">
    <citation type="journal article" date="2019" name="Environ. Microbiol.">
        <title>At the nexus of three kingdoms: the genome of the mycorrhizal fungus Gigaspora margarita provides insights into plant, endobacterial and fungal interactions.</title>
        <authorList>
            <person name="Venice F."/>
            <person name="Ghignone S."/>
            <person name="Salvioli di Fossalunga A."/>
            <person name="Amselem J."/>
            <person name="Novero M."/>
            <person name="Xianan X."/>
            <person name="Sedzielewska Toro K."/>
            <person name="Morin E."/>
            <person name="Lipzen A."/>
            <person name="Grigoriev I.V."/>
            <person name="Henrissat B."/>
            <person name="Martin F.M."/>
            <person name="Bonfante P."/>
        </authorList>
    </citation>
    <scope>NUCLEOTIDE SEQUENCE [LARGE SCALE GENOMIC DNA]</scope>
    <source>
        <strain evidence="1 2">BEG34</strain>
    </source>
</reference>
<organism evidence="1 2">
    <name type="scientific">Gigaspora margarita</name>
    <dbReference type="NCBI Taxonomy" id="4874"/>
    <lineage>
        <taxon>Eukaryota</taxon>
        <taxon>Fungi</taxon>
        <taxon>Fungi incertae sedis</taxon>
        <taxon>Mucoromycota</taxon>
        <taxon>Glomeromycotina</taxon>
        <taxon>Glomeromycetes</taxon>
        <taxon>Diversisporales</taxon>
        <taxon>Gigasporaceae</taxon>
        <taxon>Gigaspora</taxon>
    </lineage>
</organism>
<dbReference type="Proteomes" id="UP000439903">
    <property type="component" value="Unassembled WGS sequence"/>
</dbReference>
<accession>A0A8H4A4K8</accession>
<protein>
    <submittedName>
        <fullName evidence="1">Uncharacterized protein</fullName>
    </submittedName>
</protein>
<dbReference type="EMBL" id="WTPW01001736">
    <property type="protein sequence ID" value="KAF0417329.1"/>
    <property type="molecule type" value="Genomic_DNA"/>
</dbReference>
<name>A0A8H4A4K8_GIGMA</name>
<comment type="caution">
    <text evidence="1">The sequence shown here is derived from an EMBL/GenBank/DDBJ whole genome shotgun (WGS) entry which is preliminary data.</text>
</comment>
<keyword evidence="2" id="KW-1185">Reference proteome</keyword>